<name>A0ABY9YLQ0_9GAMM</name>
<gene>
    <name evidence="5" type="ORF">PDM29_15940</name>
</gene>
<feature type="domain" description="HTH araC/xylS-type" evidence="4">
    <location>
        <begin position="139"/>
        <end position="237"/>
    </location>
</feature>
<dbReference type="SUPFAM" id="SSF46689">
    <property type="entry name" value="Homeodomain-like"/>
    <property type="match status" value="2"/>
</dbReference>
<dbReference type="InterPro" id="IPR050204">
    <property type="entry name" value="AraC_XylS_family_regulators"/>
</dbReference>
<dbReference type="Pfam" id="PF12833">
    <property type="entry name" value="HTH_18"/>
    <property type="match status" value="1"/>
</dbReference>
<dbReference type="PANTHER" id="PTHR46796">
    <property type="entry name" value="HTH-TYPE TRANSCRIPTIONAL ACTIVATOR RHAS-RELATED"/>
    <property type="match status" value="1"/>
</dbReference>
<evidence type="ECO:0000313" key="6">
    <source>
        <dbReference type="Proteomes" id="UP001302072"/>
    </source>
</evidence>
<dbReference type="RefSeq" id="WP_311191039.1">
    <property type="nucleotide sequence ID" value="NZ_CP115541.1"/>
</dbReference>
<dbReference type="InterPro" id="IPR009057">
    <property type="entry name" value="Homeodomain-like_sf"/>
</dbReference>
<evidence type="ECO:0000259" key="4">
    <source>
        <dbReference type="PROSITE" id="PS01124"/>
    </source>
</evidence>
<evidence type="ECO:0000313" key="5">
    <source>
        <dbReference type="EMBL" id="WNH51820.1"/>
    </source>
</evidence>
<sequence length="249" mass="27200">MSSAAFNLRRYGSSSSVDRHDVAQWVVPLQGELSFELEGRGSRLDVLQGIFVAPHAGHAQTATARDRFLIVDCPADMFDDHTLERLNALPTLALPAPVRAMARRLAMLPGEAVDDAVVERELPVLLQAFSPAGTATRLQAVCARIAQAPGQDWPVARIAAAVGVSGSRLHALFQQAFELSPQAWLSGCRLRWSRAQLVESDASIAEIAQRAGYSEQSALTRALRREWGMTPAEYRRARVSVKKSPRHSP</sequence>
<dbReference type="Gene3D" id="1.10.10.60">
    <property type="entry name" value="Homeodomain-like"/>
    <property type="match status" value="2"/>
</dbReference>
<dbReference type="InterPro" id="IPR011051">
    <property type="entry name" value="RmlC_Cupin_sf"/>
</dbReference>
<dbReference type="SMART" id="SM00342">
    <property type="entry name" value="HTH_ARAC"/>
    <property type="match status" value="1"/>
</dbReference>
<proteinExistence type="predicted"/>
<keyword evidence="3" id="KW-0804">Transcription</keyword>
<evidence type="ECO:0000256" key="2">
    <source>
        <dbReference type="ARBA" id="ARBA00023125"/>
    </source>
</evidence>
<dbReference type="Proteomes" id="UP001302072">
    <property type="component" value="Chromosome"/>
</dbReference>
<dbReference type="PANTHER" id="PTHR46796:SF2">
    <property type="entry name" value="TRANSCRIPTIONAL REGULATORY PROTEIN"/>
    <property type="match status" value="1"/>
</dbReference>
<reference evidence="5 6" key="1">
    <citation type="submission" date="2022-12" db="EMBL/GenBank/DDBJ databases">
        <title>Two new species, Stenotrophomonas aracearum and Stenotrophomonas oahuensis, isolated from Anthurium (Araceae family) in Hawaii.</title>
        <authorList>
            <person name="Chunag S.C."/>
            <person name="Dobhal S."/>
            <person name="Alvarez A."/>
            <person name="Arif M."/>
        </authorList>
    </citation>
    <scope>NUCLEOTIDE SEQUENCE [LARGE SCALE GENOMIC DNA]</scope>
    <source>
        <strain evidence="5 6">A5586</strain>
    </source>
</reference>
<protein>
    <submittedName>
        <fullName evidence="5">AraC family transcriptional regulator</fullName>
    </submittedName>
</protein>
<accession>A0ABY9YLQ0</accession>
<evidence type="ECO:0000256" key="1">
    <source>
        <dbReference type="ARBA" id="ARBA00023015"/>
    </source>
</evidence>
<keyword evidence="1" id="KW-0805">Transcription regulation</keyword>
<keyword evidence="6" id="KW-1185">Reference proteome</keyword>
<dbReference type="PROSITE" id="PS01124">
    <property type="entry name" value="HTH_ARAC_FAMILY_2"/>
    <property type="match status" value="1"/>
</dbReference>
<organism evidence="5 6">
    <name type="scientific">Stenotrophomonas oahuensis</name>
    <dbReference type="NCBI Taxonomy" id="3003271"/>
    <lineage>
        <taxon>Bacteria</taxon>
        <taxon>Pseudomonadati</taxon>
        <taxon>Pseudomonadota</taxon>
        <taxon>Gammaproteobacteria</taxon>
        <taxon>Lysobacterales</taxon>
        <taxon>Lysobacteraceae</taxon>
        <taxon>Stenotrophomonas</taxon>
    </lineage>
</organism>
<keyword evidence="2" id="KW-0238">DNA-binding</keyword>
<evidence type="ECO:0000256" key="3">
    <source>
        <dbReference type="ARBA" id="ARBA00023163"/>
    </source>
</evidence>
<dbReference type="SUPFAM" id="SSF51182">
    <property type="entry name" value="RmlC-like cupins"/>
    <property type="match status" value="1"/>
</dbReference>
<dbReference type="EMBL" id="CP115541">
    <property type="protein sequence ID" value="WNH51820.1"/>
    <property type="molecule type" value="Genomic_DNA"/>
</dbReference>
<dbReference type="InterPro" id="IPR018060">
    <property type="entry name" value="HTH_AraC"/>
</dbReference>